<keyword evidence="2" id="KW-1185">Reference proteome</keyword>
<dbReference type="AlphaFoldDB" id="A0A9D4TNV3"/>
<dbReference type="OrthoDB" id="1875050at2759"/>
<comment type="caution">
    <text evidence="1">The sequence shown here is derived from an EMBL/GenBank/DDBJ whole genome shotgun (WGS) entry which is preliminary data.</text>
</comment>
<protein>
    <submittedName>
        <fullName evidence="1">Uncharacterized protein</fullName>
    </submittedName>
</protein>
<dbReference type="PANTHER" id="PTHR35548:SF1">
    <property type="entry name" value="EXPRESSED PROTEIN"/>
    <property type="match status" value="1"/>
</dbReference>
<name>A0A9D4TNV3_CHLVU</name>
<proteinExistence type="predicted"/>
<dbReference type="EMBL" id="SIDB01000007">
    <property type="protein sequence ID" value="KAI3430494.1"/>
    <property type="molecule type" value="Genomic_DNA"/>
</dbReference>
<organism evidence="1 2">
    <name type="scientific">Chlorella vulgaris</name>
    <name type="common">Green alga</name>
    <dbReference type="NCBI Taxonomy" id="3077"/>
    <lineage>
        <taxon>Eukaryota</taxon>
        <taxon>Viridiplantae</taxon>
        <taxon>Chlorophyta</taxon>
        <taxon>core chlorophytes</taxon>
        <taxon>Trebouxiophyceae</taxon>
        <taxon>Chlorellales</taxon>
        <taxon>Chlorellaceae</taxon>
        <taxon>Chlorella clade</taxon>
        <taxon>Chlorella</taxon>
    </lineage>
</organism>
<reference evidence="1" key="1">
    <citation type="journal article" date="2019" name="Plant J.">
        <title>Chlorella vulgaris genome assembly and annotation reveals the molecular basis for metabolic acclimation to high light conditions.</title>
        <authorList>
            <person name="Cecchin M."/>
            <person name="Marcolungo L."/>
            <person name="Rossato M."/>
            <person name="Girolomoni L."/>
            <person name="Cosentino E."/>
            <person name="Cuine S."/>
            <person name="Li-Beisson Y."/>
            <person name="Delledonne M."/>
            <person name="Ballottari M."/>
        </authorList>
    </citation>
    <scope>NUCLEOTIDE SEQUENCE</scope>
    <source>
        <strain evidence="1">211/11P</strain>
    </source>
</reference>
<dbReference type="Proteomes" id="UP001055712">
    <property type="component" value="Unassembled WGS sequence"/>
</dbReference>
<evidence type="ECO:0000313" key="2">
    <source>
        <dbReference type="Proteomes" id="UP001055712"/>
    </source>
</evidence>
<sequence>MMAALPPPRRLAASLRRHPGHLGSCLFRDSRFSIPGRPSNFQQQAARVMVHPAYYGAALILPAAATVKSLVGRGSKPKQDQEGKDARLDETAVADPSFVCERVCTSQRLMRRMGSLAKDATPNTCVTVCGTSSVDACTDACQRAVCTTMHQVPAWNDNCLSRCSNECQRGRT</sequence>
<reference evidence="1" key="2">
    <citation type="submission" date="2020-11" db="EMBL/GenBank/DDBJ databases">
        <authorList>
            <person name="Cecchin M."/>
            <person name="Marcolungo L."/>
            <person name="Rossato M."/>
            <person name="Girolomoni L."/>
            <person name="Cosentino E."/>
            <person name="Cuine S."/>
            <person name="Li-Beisson Y."/>
            <person name="Delledonne M."/>
            <person name="Ballottari M."/>
        </authorList>
    </citation>
    <scope>NUCLEOTIDE SEQUENCE</scope>
    <source>
        <strain evidence="1">211/11P</strain>
        <tissue evidence="1">Whole cell</tissue>
    </source>
</reference>
<evidence type="ECO:0000313" key="1">
    <source>
        <dbReference type="EMBL" id="KAI3430494.1"/>
    </source>
</evidence>
<dbReference type="InterPro" id="IPR038934">
    <property type="entry name" value="At5g64816-like"/>
</dbReference>
<dbReference type="PANTHER" id="PTHR35548">
    <property type="entry name" value="EXPRESSED PROTEIN"/>
    <property type="match status" value="1"/>
</dbReference>
<accession>A0A9D4TNV3</accession>
<gene>
    <name evidence="1" type="ORF">D9Q98_005089</name>
</gene>